<evidence type="ECO:0000313" key="3">
    <source>
        <dbReference type="Proteomes" id="UP000769156"/>
    </source>
</evidence>
<accession>A0A921I1H4</accession>
<dbReference type="SUPFAM" id="SSF46785">
    <property type="entry name" value="Winged helix' DNA-binding domain"/>
    <property type="match status" value="1"/>
</dbReference>
<dbReference type="PROSITE" id="PS50995">
    <property type="entry name" value="HTH_MARR_2"/>
    <property type="match status" value="1"/>
</dbReference>
<reference evidence="2" key="2">
    <citation type="submission" date="2021-09" db="EMBL/GenBank/DDBJ databases">
        <authorList>
            <person name="Gilroy R."/>
        </authorList>
    </citation>
    <scope>NUCLEOTIDE SEQUENCE</scope>
    <source>
        <strain evidence="2">ChiSjej5B23-16112</strain>
    </source>
</reference>
<dbReference type="PANTHER" id="PTHR33164">
    <property type="entry name" value="TRANSCRIPTIONAL REGULATOR, MARR FAMILY"/>
    <property type="match status" value="1"/>
</dbReference>
<dbReference type="GO" id="GO:0003700">
    <property type="term" value="F:DNA-binding transcription factor activity"/>
    <property type="evidence" value="ECO:0007669"/>
    <property type="project" value="InterPro"/>
</dbReference>
<gene>
    <name evidence="2" type="ORF">K8V82_06210</name>
</gene>
<evidence type="ECO:0000313" key="2">
    <source>
        <dbReference type="EMBL" id="HJF94370.1"/>
    </source>
</evidence>
<dbReference type="GO" id="GO:0006950">
    <property type="term" value="P:response to stress"/>
    <property type="evidence" value="ECO:0007669"/>
    <property type="project" value="TreeGrafter"/>
</dbReference>
<sequence>MDNKLQEQFFSSMMCFKKLEASFSLACEMQMNEMAILRDILGGCSCSEKSCTNLNVPKMQERLRISKPAVSYILNTLEKKNYIVREIDPQDRRKISISATPEGVSAARRSAEKYNQAWEELLLQFGEDNMRQLVELLTSLNELSCSLGQKDKK</sequence>
<reference evidence="2" key="1">
    <citation type="journal article" date="2021" name="PeerJ">
        <title>Extensive microbial diversity within the chicken gut microbiome revealed by metagenomics and culture.</title>
        <authorList>
            <person name="Gilroy R."/>
            <person name="Ravi A."/>
            <person name="Getino M."/>
            <person name="Pursley I."/>
            <person name="Horton D.L."/>
            <person name="Alikhan N.F."/>
            <person name="Baker D."/>
            <person name="Gharbi K."/>
            <person name="Hall N."/>
            <person name="Watson M."/>
            <person name="Adriaenssens E.M."/>
            <person name="Foster-Nyarko E."/>
            <person name="Jarju S."/>
            <person name="Secka A."/>
            <person name="Antonio M."/>
            <person name="Oren A."/>
            <person name="Chaudhuri R.R."/>
            <person name="La Ragione R."/>
            <person name="Hildebrand F."/>
            <person name="Pallen M.J."/>
        </authorList>
    </citation>
    <scope>NUCLEOTIDE SEQUENCE</scope>
    <source>
        <strain evidence="2">ChiSjej5B23-16112</strain>
    </source>
</reference>
<proteinExistence type="predicted"/>
<organism evidence="2 3">
    <name type="scientific">Lachnoclostridium phocaeense</name>
    <dbReference type="NCBI Taxonomy" id="1871021"/>
    <lineage>
        <taxon>Bacteria</taxon>
        <taxon>Bacillati</taxon>
        <taxon>Bacillota</taxon>
        <taxon>Clostridia</taxon>
        <taxon>Lachnospirales</taxon>
        <taxon>Lachnospiraceae</taxon>
    </lineage>
</organism>
<dbReference type="OrthoDB" id="5461037at2"/>
<dbReference type="PANTHER" id="PTHR33164:SF57">
    <property type="entry name" value="MARR-FAMILY TRANSCRIPTIONAL REGULATOR"/>
    <property type="match status" value="1"/>
</dbReference>
<dbReference type="Gene3D" id="1.10.10.10">
    <property type="entry name" value="Winged helix-like DNA-binding domain superfamily/Winged helix DNA-binding domain"/>
    <property type="match status" value="1"/>
</dbReference>
<dbReference type="Proteomes" id="UP000769156">
    <property type="component" value="Unassembled WGS sequence"/>
</dbReference>
<feature type="domain" description="HTH marR-type" evidence="1">
    <location>
        <begin position="1"/>
        <end position="142"/>
    </location>
</feature>
<protein>
    <submittedName>
        <fullName evidence="2">MarR family transcriptional regulator</fullName>
    </submittedName>
</protein>
<dbReference type="SMART" id="SM00347">
    <property type="entry name" value="HTH_MARR"/>
    <property type="match status" value="1"/>
</dbReference>
<dbReference type="PRINTS" id="PR00598">
    <property type="entry name" value="HTHMARR"/>
</dbReference>
<dbReference type="AlphaFoldDB" id="A0A921I1H4"/>
<dbReference type="InterPro" id="IPR036388">
    <property type="entry name" value="WH-like_DNA-bd_sf"/>
</dbReference>
<dbReference type="InterPro" id="IPR000835">
    <property type="entry name" value="HTH_MarR-typ"/>
</dbReference>
<evidence type="ECO:0000259" key="1">
    <source>
        <dbReference type="PROSITE" id="PS50995"/>
    </source>
</evidence>
<dbReference type="EMBL" id="DYVY01000098">
    <property type="protein sequence ID" value="HJF94370.1"/>
    <property type="molecule type" value="Genomic_DNA"/>
</dbReference>
<dbReference type="Pfam" id="PF01047">
    <property type="entry name" value="MarR"/>
    <property type="match status" value="1"/>
</dbReference>
<name>A0A921I1H4_9FIRM</name>
<comment type="caution">
    <text evidence="2">The sequence shown here is derived from an EMBL/GenBank/DDBJ whole genome shotgun (WGS) entry which is preliminary data.</text>
</comment>
<dbReference type="RefSeq" id="WP_076780334.1">
    <property type="nucleotide sequence ID" value="NZ_CALKQL010000022.1"/>
</dbReference>
<dbReference type="InterPro" id="IPR039422">
    <property type="entry name" value="MarR/SlyA-like"/>
</dbReference>
<dbReference type="InterPro" id="IPR036390">
    <property type="entry name" value="WH_DNA-bd_sf"/>
</dbReference>